<feature type="region of interest" description="Disordered" evidence="1">
    <location>
        <begin position="243"/>
        <end position="262"/>
    </location>
</feature>
<dbReference type="Proteomes" id="UP000261208">
    <property type="component" value="Unassembled WGS sequence"/>
</dbReference>
<dbReference type="PANTHER" id="PTHR39196:SF1">
    <property type="entry name" value="PRIMOSOME, DNAD SUBUNIT"/>
    <property type="match status" value="1"/>
</dbReference>
<reference evidence="3 4" key="1">
    <citation type="submission" date="2018-08" db="EMBL/GenBank/DDBJ databases">
        <title>A genome reference for cultivated species of the human gut microbiota.</title>
        <authorList>
            <person name="Zou Y."/>
            <person name="Xue W."/>
            <person name="Luo G."/>
        </authorList>
    </citation>
    <scope>NUCLEOTIDE SEQUENCE [LARGE SCALE GENOMIC DNA]</scope>
    <source>
        <strain evidence="3 4">TF11-11</strain>
    </source>
</reference>
<evidence type="ECO:0000259" key="2">
    <source>
        <dbReference type="Pfam" id="PF14297"/>
    </source>
</evidence>
<name>A0A3E4MER4_9FIRM</name>
<dbReference type="InterPro" id="IPR025400">
    <property type="entry name" value="Lin1244/Lin1753-like_N"/>
</dbReference>
<accession>A0A3E4MER4</accession>
<organism evidence="3 4">
    <name type="scientific">Dorea formicigenerans</name>
    <dbReference type="NCBI Taxonomy" id="39486"/>
    <lineage>
        <taxon>Bacteria</taxon>
        <taxon>Bacillati</taxon>
        <taxon>Bacillota</taxon>
        <taxon>Clostridia</taxon>
        <taxon>Lachnospirales</taxon>
        <taxon>Lachnospiraceae</taxon>
        <taxon>Dorea</taxon>
    </lineage>
</organism>
<evidence type="ECO:0000313" key="4">
    <source>
        <dbReference type="Proteomes" id="UP000261208"/>
    </source>
</evidence>
<gene>
    <name evidence="3" type="ORF">DXD10_07730</name>
</gene>
<evidence type="ECO:0000256" key="1">
    <source>
        <dbReference type="SAM" id="MobiDB-lite"/>
    </source>
</evidence>
<dbReference type="EMBL" id="QSQQ01000008">
    <property type="protein sequence ID" value="RGK48026.1"/>
    <property type="molecule type" value="Genomic_DNA"/>
</dbReference>
<dbReference type="AlphaFoldDB" id="A0A3E4MER4"/>
<dbReference type="RefSeq" id="WP_117649709.1">
    <property type="nucleotide sequence ID" value="NZ_QSQQ01000008.1"/>
</dbReference>
<comment type="caution">
    <text evidence="3">The sequence shown here is derived from an EMBL/GenBank/DDBJ whole genome shotgun (WGS) entry which is preliminary data.</text>
</comment>
<feature type="domain" description="Lin1244/Lin1753-like N-terminal" evidence="2">
    <location>
        <begin position="11"/>
        <end position="103"/>
    </location>
</feature>
<sequence length="289" mass="33449">MARPKLKGLLYFPLDIDFFEDNSIRIVRARYKSDGVIIYLYLLTQIYREGYYITTDDDFWYIVSSELGIDLNKVKQVLNFLLKKSLFDNKLFSSDKVLTSAGIQRRFQLAIKDRMRKSKESLEVGRYWLLNKQETEPFIKCTLFEENPGNIGGFSGKNECNSAEKSLNKSKENNIYNNIFQPLELERAFQLYLVVRKSNFGEIPSEQVQALREDLLKLSDNPEEQLAIVKKATASGWKSFYPNRKQEKKKTQKQKTGFNNYTSGRDYEMNNLECSLLGISEGGEHGGNS</sequence>
<evidence type="ECO:0000313" key="3">
    <source>
        <dbReference type="EMBL" id="RGK48026.1"/>
    </source>
</evidence>
<dbReference type="PANTHER" id="PTHR39196">
    <property type="entry name" value="PRIMOSOME, DNAD SUBUNIT"/>
    <property type="match status" value="1"/>
</dbReference>
<protein>
    <submittedName>
        <fullName evidence="3">DUF4373 domain-containing protein</fullName>
    </submittedName>
</protein>
<proteinExistence type="predicted"/>
<dbReference type="Pfam" id="PF14297">
    <property type="entry name" value="Lin1244_N"/>
    <property type="match status" value="1"/>
</dbReference>